<sequence length="140" mass="15692">MTLSPLARRATYVVVFETFAIALATLLLMALNGGEAHSSLPVAAASSLAAVVWNFIYNTLFERWEMSRSIQARSLGLRVAHAVGFEGGLVIILIPLFMWWYQVGPLDALKMEVALLVFFLVFTFVFTWIFDHLVPIKREA</sequence>
<gene>
    <name evidence="3" type="ORF">EI168_01865</name>
</gene>
<accession>A0ABR9EYA8</accession>
<keyword evidence="1" id="KW-0472">Membrane</keyword>
<feature type="domain" description="Chlorhexidine efflux transporter" evidence="2">
    <location>
        <begin position="5"/>
        <end position="65"/>
    </location>
</feature>
<evidence type="ECO:0000259" key="2">
    <source>
        <dbReference type="Pfam" id="PF05232"/>
    </source>
</evidence>
<evidence type="ECO:0000313" key="3">
    <source>
        <dbReference type="EMBL" id="MBE0398854.1"/>
    </source>
</evidence>
<keyword evidence="4" id="KW-1185">Reference proteome</keyword>
<dbReference type="InterPro" id="IPR007896">
    <property type="entry name" value="BTP_bacteria"/>
</dbReference>
<evidence type="ECO:0000313" key="4">
    <source>
        <dbReference type="Proteomes" id="UP001645039"/>
    </source>
</evidence>
<feature type="transmembrane region" description="Helical" evidence="1">
    <location>
        <begin position="82"/>
        <end position="101"/>
    </location>
</feature>
<feature type="transmembrane region" description="Helical" evidence="1">
    <location>
        <begin position="113"/>
        <end position="134"/>
    </location>
</feature>
<name>A0ABR9EYA8_9GAMM</name>
<dbReference type="Proteomes" id="UP001645039">
    <property type="component" value="Unassembled WGS sequence"/>
</dbReference>
<feature type="transmembrane region" description="Helical" evidence="1">
    <location>
        <begin position="12"/>
        <end position="31"/>
    </location>
</feature>
<dbReference type="Pfam" id="PF05232">
    <property type="entry name" value="BTP"/>
    <property type="match status" value="2"/>
</dbReference>
<feature type="domain" description="Chlorhexidine efflux transporter" evidence="2">
    <location>
        <begin position="73"/>
        <end position="135"/>
    </location>
</feature>
<dbReference type="RefSeq" id="WP_096277297.1">
    <property type="nucleotide sequence ID" value="NZ_CBCSBM010000003.1"/>
</dbReference>
<dbReference type="NCBIfam" id="NF033664">
    <property type="entry name" value="PACE_transport"/>
    <property type="match status" value="1"/>
</dbReference>
<dbReference type="InterPro" id="IPR058208">
    <property type="entry name" value="PACE"/>
</dbReference>
<evidence type="ECO:0000256" key="1">
    <source>
        <dbReference type="SAM" id="Phobius"/>
    </source>
</evidence>
<proteinExistence type="predicted"/>
<keyword evidence="1" id="KW-0812">Transmembrane</keyword>
<dbReference type="EMBL" id="RRZD01000001">
    <property type="protein sequence ID" value="MBE0398854.1"/>
    <property type="molecule type" value="Genomic_DNA"/>
</dbReference>
<feature type="transmembrane region" description="Helical" evidence="1">
    <location>
        <begin position="43"/>
        <end position="61"/>
    </location>
</feature>
<keyword evidence="1" id="KW-1133">Transmembrane helix</keyword>
<protein>
    <submittedName>
        <fullName evidence="3">PACE efflux transporter</fullName>
    </submittedName>
</protein>
<comment type="caution">
    <text evidence="3">The sequence shown here is derived from an EMBL/GenBank/DDBJ whole genome shotgun (WGS) entry which is preliminary data.</text>
</comment>
<organism evidence="3 4">
    <name type="scientific">Halomonas casei</name>
    <dbReference type="NCBI Taxonomy" id="2742613"/>
    <lineage>
        <taxon>Bacteria</taxon>
        <taxon>Pseudomonadati</taxon>
        <taxon>Pseudomonadota</taxon>
        <taxon>Gammaproteobacteria</taxon>
        <taxon>Oceanospirillales</taxon>
        <taxon>Halomonadaceae</taxon>
        <taxon>Halomonas</taxon>
    </lineage>
</organism>
<reference evidence="3 4" key="1">
    <citation type="submission" date="2020-07" db="EMBL/GenBank/DDBJ databases">
        <title>Halophilic bacteria isolated from french cheeses.</title>
        <authorList>
            <person name="Kothe C.I."/>
            <person name="Farah-Kraiem B."/>
            <person name="Renault P."/>
            <person name="Dridi B."/>
        </authorList>
    </citation>
    <scope>NUCLEOTIDE SEQUENCE [LARGE SCALE GENOMIC DNA]</scope>
    <source>
        <strain evidence="3 4">FME1</strain>
    </source>
</reference>